<evidence type="ECO:0000313" key="1">
    <source>
        <dbReference type="EMBL" id="OBR64078.1"/>
    </source>
</evidence>
<evidence type="ECO:0000313" key="2">
    <source>
        <dbReference type="Proteomes" id="UP000092024"/>
    </source>
</evidence>
<dbReference type="STRING" id="1844972.A7K91_20520"/>
<evidence type="ECO:0008006" key="3">
    <source>
        <dbReference type="Google" id="ProtNLM"/>
    </source>
</evidence>
<dbReference type="AlphaFoldDB" id="A0A1A5YER5"/>
<sequence length="176" mass="20226">MRLFASKYPADVMGIILVDSTHEKRFSGPDFSKFRRMEQKKHRNLLRLGYLLSPIAVPRLIKRHIGAKRLPFNIQQIVNALGYRNNAYKAAYLEFLSILESAEQLHKSQPLKSEMPIIVLSAGRQSKEWIETQKELLKLTMNTKHFVVGESWHSIHIHHPQAVIDSVICLLSDGKS</sequence>
<accession>A0A1A5YER5</accession>
<dbReference type="Proteomes" id="UP000092024">
    <property type="component" value="Unassembled WGS sequence"/>
</dbReference>
<name>A0A1A5YER5_9BACL</name>
<dbReference type="InterPro" id="IPR029058">
    <property type="entry name" value="AB_hydrolase_fold"/>
</dbReference>
<protein>
    <recommendedName>
        <fullName evidence="3">Alpha/beta hydrolase</fullName>
    </recommendedName>
</protein>
<keyword evidence="2" id="KW-1185">Reference proteome</keyword>
<proteinExistence type="predicted"/>
<comment type="caution">
    <text evidence="1">The sequence shown here is derived from an EMBL/GenBank/DDBJ whole genome shotgun (WGS) entry which is preliminary data.</text>
</comment>
<dbReference type="Gene3D" id="3.40.50.1820">
    <property type="entry name" value="alpha/beta hydrolase"/>
    <property type="match status" value="1"/>
</dbReference>
<reference evidence="1 2" key="1">
    <citation type="submission" date="2016-05" db="EMBL/GenBank/DDBJ databases">
        <title>Paenibacillus oryzae. sp. nov., isolated from the rice root.</title>
        <authorList>
            <person name="Zhang J."/>
            <person name="Zhang X."/>
        </authorList>
    </citation>
    <scope>NUCLEOTIDE SEQUENCE [LARGE SCALE GENOMIC DNA]</scope>
    <source>
        <strain evidence="1 2">1DrF-4</strain>
    </source>
</reference>
<organism evidence="1 2">
    <name type="scientific">Paenibacillus oryzae</name>
    <dbReference type="NCBI Taxonomy" id="1844972"/>
    <lineage>
        <taxon>Bacteria</taxon>
        <taxon>Bacillati</taxon>
        <taxon>Bacillota</taxon>
        <taxon>Bacilli</taxon>
        <taxon>Bacillales</taxon>
        <taxon>Paenibacillaceae</taxon>
        <taxon>Paenibacillus</taxon>
    </lineage>
</organism>
<dbReference type="EMBL" id="LYPA01000067">
    <property type="protein sequence ID" value="OBR64078.1"/>
    <property type="molecule type" value="Genomic_DNA"/>
</dbReference>
<gene>
    <name evidence="1" type="ORF">A7K91_20520</name>
</gene>
<dbReference type="SUPFAM" id="SSF53474">
    <property type="entry name" value="alpha/beta-Hydrolases"/>
    <property type="match status" value="1"/>
</dbReference>